<evidence type="ECO:0000256" key="3">
    <source>
        <dbReference type="ARBA" id="ARBA00023125"/>
    </source>
</evidence>
<dbReference type="PANTHER" id="PTHR30126:SF40">
    <property type="entry name" value="HTH-TYPE TRANSCRIPTIONAL REGULATOR GLTR"/>
    <property type="match status" value="1"/>
</dbReference>
<dbReference type="EMBL" id="JAAXPN010000001">
    <property type="protein sequence ID" value="NKZ23656.1"/>
    <property type="molecule type" value="Genomic_DNA"/>
</dbReference>
<dbReference type="Gene3D" id="3.40.190.290">
    <property type="match status" value="1"/>
</dbReference>
<dbReference type="PANTHER" id="PTHR30126">
    <property type="entry name" value="HTH-TYPE TRANSCRIPTIONAL REGULATOR"/>
    <property type="match status" value="1"/>
</dbReference>
<dbReference type="SUPFAM" id="SSF46785">
    <property type="entry name" value="Winged helix' DNA-binding domain"/>
    <property type="match status" value="1"/>
</dbReference>
<dbReference type="SUPFAM" id="SSF53850">
    <property type="entry name" value="Periplasmic binding protein-like II"/>
    <property type="match status" value="1"/>
</dbReference>
<dbReference type="InterPro" id="IPR036388">
    <property type="entry name" value="WH-like_DNA-bd_sf"/>
</dbReference>
<keyword evidence="2" id="KW-0805">Transcription regulation</keyword>
<evidence type="ECO:0000259" key="5">
    <source>
        <dbReference type="PROSITE" id="PS50931"/>
    </source>
</evidence>
<protein>
    <submittedName>
        <fullName evidence="6">LysR family transcriptional regulator</fullName>
    </submittedName>
</protein>
<dbReference type="InterPro" id="IPR000847">
    <property type="entry name" value="LysR_HTH_N"/>
</dbReference>
<evidence type="ECO:0000256" key="4">
    <source>
        <dbReference type="ARBA" id="ARBA00023163"/>
    </source>
</evidence>
<dbReference type="PROSITE" id="PS50931">
    <property type="entry name" value="HTH_LYSR"/>
    <property type="match status" value="1"/>
</dbReference>
<reference evidence="6 7" key="1">
    <citation type="submission" date="2020-04" db="EMBL/GenBank/DDBJ databases">
        <title>MicrobeNet Type strains.</title>
        <authorList>
            <person name="Nicholson A.C."/>
        </authorList>
    </citation>
    <scope>NUCLEOTIDE SEQUENCE [LARGE SCALE GENOMIC DNA]</scope>
    <source>
        <strain evidence="6 7">CCUG 61472</strain>
    </source>
</reference>
<organism evidence="6 7">
    <name type="scientific">Periweissella fabalis</name>
    <dbReference type="NCBI Taxonomy" id="1070421"/>
    <lineage>
        <taxon>Bacteria</taxon>
        <taxon>Bacillati</taxon>
        <taxon>Bacillota</taxon>
        <taxon>Bacilli</taxon>
        <taxon>Lactobacillales</taxon>
        <taxon>Lactobacillaceae</taxon>
        <taxon>Periweissella</taxon>
    </lineage>
</organism>
<proteinExistence type="inferred from homology"/>
<evidence type="ECO:0000256" key="2">
    <source>
        <dbReference type="ARBA" id="ARBA00023015"/>
    </source>
</evidence>
<dbReference type="PRINTS" id="PR00039">
    <property type="entry name" value="HTHLYSR"/>
</dbReference>
<dbReference type="Gene3D" id="1.10.10.10">
    <property type="entry name" value="Winged helix-like DNA-binding domain superfamily/Winged helix DNA-binding domain"/>
    <property type="match status" value="1"/>
</dbReference>
<dbReference type="GO" id="GO:0000976">
    <property type="term" value="F:transcription cis-regulatory region binding"/>
    <property type="evidence" value="ECO:0007669"/>
    <property type="project" value="TreeGrafter"/>
</dbReference>
<dbReference type="RefSeq" id="WP_168721441.1">
    <property type="nucleotide sequence ID" value="NZ_JAAXPN010000001.1"/>
</dbReference>
<evidence type="ECO:0000256" key="1">
    <source>
        <dbReference type="ARBA" id="ARBA00009437"/>
    </source>
</evidence>
<keyword evidence="3" id="KW-0238">DNA-binding</keyword>
<dbReference type="GO" id="GO:0003700">
    <property type="term" value="F:DNA-binding transcription factor activity"/>
    <property type="evidence" value="ECO:0007669"/>
    <property type="project" value="InterPro"/>
</dbReference>
<comment type="caution">
    <text evidence="6">The sequence shown here is derived from an EMBL/GenBank/DDBJ whole genome shotgun (WGS) entry which is preliminary data.</text>
</comment>
<evidence type="ECO:0000313" key="7">
    <source>
        <dbReference type="Proteomes" id="UP000549765"/>
    </source>
</evidence>
<gene>
    <name evidence="6" type="ORF">HF964_02385</name>
</gene>
<dbReference type="InterPro" id="IPR036390">
    <property type="entry name" value="WH_DNA-bd_sf"/>
</dbReference>
<feature type="domain" description="HTH lysR-type" evidence="5">
    <location>
        <begin position="1"/>
        <end position="58"/>
    </location>
</feature>
<dbReference type="Pfam" id="PF03466">
    <property type="entry name" value="LysR_substrate"/>
    <property type="match status" value="1"/>
</dbReference>
<name>A0A7X6N0W4_9LACO</name>
<dbReference type="InterPro" id="IPR005119">
    <property type="entry name" value="LysR_subst-bd"/>
</dbReference>
<keyword evidence="7" id="KW-1185">Reference proteome</keyword>
<keyword evidence="4" id="KW-0804">Transcription</keyword>
<sequence length="272" mass="31234">MFRLLTTFITVYETRNFSNAARQLFISQPTVSNHIQQLETHFDTQLFIRNGHSEVIPTEIARRIYDKALKIMNDWTAVEQDVLSHHDPKVPFKIAVSHTTGAIFLPKLIPFILEQDINFDIQVQMHNSDQVLELLSQHQIDMGLIEKPIVNNNVVSHIMMLDQLVLAGDLGNKLWLVREAGSGVYHFTQQYFKAQHLRPEKQIMIANNDIIMALLNAGIGKSIVSLNALPKDIPYQELDETFNRNFYLLTSRDSKHPMIMSTLNKIIAKFSL</sequence>
<comment type="similarity">
    <text evidence="1">Belongs to the LysR transcriptional regulatory family.</text>
</comment>
<dbReference type="Proteomes" id="UP000549765">
    <property type="component" value="Unassembled WGS sequence"/>
</dbReference>
<evidence type="ECO:0000313" key="6">
    <source>
        <dbReference type="EMBL" id="NKZ23656.1"/>
    </source>
</evidence>
<dbReference type="AlphaFoldDB" id="A0A7X6N0W4"/>
<accession>A0A7X6N0W4</accession>
<dbReference type="Pfam" id="PF00126">
    <property type="entry name" value="HTH_1"/>
    <property type="match status" value="1"/>
</dbReference>